<evidence type="ECO:0000256" key="1">
    <source>
        <dbReference type="ARBA" id="ARBA00006442"/>
    </source>
</evidence>
<evidence type="ECO:0000256" key="4">
    <source>
        <dbReference type="ARBA" id="ARBA00023002"/>
    </source>
</evidence>
<dbReference type="PANTHER" id="PTHR43735:SF3">
    <property type="entry name" value="FERROPTOSIS SUPPRESSOR PROTEIN 1"/>
    <property type="match status" value="1"/>
</dbReference>
<keyword evidence="2" id="KW-0285">Flavoprotein</keyword>
<name>A0AAE8MP20_9PEZI</name>
<dbReference type="PANTHER" id="PTHR43735">
    <property type="entry name" value="APOPTOSIS-INDUCING FACTOR 1"/>
    <property type="match status" value="1"/>
</dbReference>
<dbReference type="GO" id="GO:0005737">
    <property type="term" value="C:cytoplasm"/>
    <property type="evidence" value="ECO:0007669"/>
    <property type="project" value="TreeGrafter"/>
</dbReference>
<dbReference type="AlphaFoldDB" id="A0AAE8MP20"/>
<organism evidence="7 8">
    <name type="scientific">Cephalotrichum gorgonifer</name>
    <dbReference type="NCBI Taxonomy" id="2041049"/>
    <lineage>
        <taxon>Eukaryota</taxon>
        <taxon>Fungi</taxon>
        <taxon>Dikarya</taxon>
        <taxon>Ascomycota</taxon>
        <taxon>Pezizomycotina</taxon>
        <taxon>Sordariomycetes</taxon>
        <taxon>Hypocreomycetidae</taxon>
        <taxon>Microascales</taxon>
        <taxon>Microascaceae</taxon>
        <taxon>Cephalotrichum</taxon>
    </lineage>
</organism>
<protein>
    <recommendedName>
        <fullName evidence="6">FAD/NAD(P)-binding domain-containing protein</fullName>
    </recommendedName>
</protein>
<dbReference type="SUPFAM" id="SSF51905">
    <property type="entry name" value="FAD/NAD(P)-binding domain"/>
    <property type="match status" value="1"/>
</dbReference>
<evidence type="ECO:0000313" key="8">
    <source>
        <dbReference type="Proteomes" id="UP001187682"/>
    </source>
</evidence>
<reference evidence="7" key="1">
    <citation type="submission" date="2018-03" db="EMBL/GenBank/DDBJ databases">
        <authorList>
            <person name="Guldener U."/>
        </authorList>
    </citation>
    <scope>NUCLEOTIDE SEQUENCE</scope>
</reference>
<evidence type="ECO:0000259" key="6">
    <source>
        <dbReference type="Pfam" id="PF07992"/>
    </source>
</evidence>
<keyword evidence="3" id="KW-0274">FAD</keyword>
<dbReference type="PRINTS" id="PR00411">
    <property type="entry name" value="PNDRDTASEI"/>
</dbReference>
<dbReference type="Pfam" id="PF07992">
    <property type="entry name" value="Pyr_redox_2"/>
    <property type="match status" value="1"/>
</dbReference>
<dbReference type="Proteomes" id="UP001187682">
    <property type="component" value="Unassembled WGS sequence"/>
</dbReference>
<keyword evidence="8" id="KW-1185">Reference proteome</keyword>
<feature type="domain" description="FAD/NAD(P)-binding" evidence="6">
    <location>
        <begin position="6"/>
        <end position="314"/>
    </location>
</feature>
<dbReference type="GO" id="GO:0050660">
    <property type="term" value="F:flavin adenine dinucleotide binding"/>
    <property type="evidence" value="ECO:0007669"/>
    <property type="project" value="TreeGrafter"/>
</dbReference>
<evidence type="ECO:0000313" key="7">
    <source>
        <dbReference type="EMBL" id="SPN96822.1"/>
    </source>
</evidence>
<comment type="similarity">
    <text evidence="1">Belongs to the FAD-dependent oxidoreductase family.</text>
</comment>
<comment type="caution">
    <text evidence="7">The sequence shown here is derived from an EMBL/GenBank/DDBJ whole genome shotgun (WGS) entry which is preliminary data.</text>
</comment>
<dbReference type="Gene3D" id="3.50.50.100">
    <property type="match status" value="1"/>
</dbReference>
<evidence type="ECO:0000256" key="2">
    <source>
        <dbReference type="ARBA" id="ARBA00022630"/>
    </source>
</evidence>
<gene>
    <name evidence="7" type="ORF">DNG_00342</name>
</gene>
<dbReference type="InterPro" id="IPR036188">
    <property type="entry name" value="FAD/NAD-bd_sf"/>
</dbReference>
<evidence type="ECO:0000256" key="3">
    <source>
        <dbReference type="ARBA" id="ARBA00022827"/>
    </source>
</evidence>
<accession>A0AAE8MP20</accession>
<feature type="region of interest" description="Disordered" evidence="5">
    <location>
        <begin position="340"/>
        <end position="365"/>
    </location>
</feature>
<evidence type="ECO:0000256" key="5">
    <source>
        <dbReference type="SAM" id="MobiDB-lite"/>
    </source>
</evidence>
<dbReference type="InterPro" id="IPR023753">
    <property type="entry name" value="FAD/NAD-binding_dom"/>
</dbReference>
<dbReference type="GO" id="GO:0004174">
    <property type="term" value="F:electron-transferring-flavoprotein dehydrogenase activity"/>
    <property type="evidence" value="ECO:0007669"/>
    <property type="project" value="TreeGrafter"/>
</dbReference>
<keyword evidence="4" id="KW-0560">Oxidoreductase</keyword>
<sequence>MSETHNFVVLGGSGAGLGVAHSFLKHIKPELDKLGKAYHLYVVDRSSHFFWSTGSPRSVVSATLLPADELFTPIADGFKSYDSESYTFVHGTAESWDVEGRVVTIRLSDGRGVQTLPYYALVLATGVRTPSPATSIHDDYATSKASIEDLNRKIPSATSVIVAGGGPTGVETAGEVGHFLNGSAGWFRSRPSNPKAKVTLVTKGDKLLPVLSEARAIEAETLLNRVGVDVVYGVSVVSSVTDADGKTTVSLSNGEEWTADVYIPAWGTTPNSEYAPAHLKNDQGYIKTNGTTLRADAAAGPRVYVAGDVGDYSRGGFHSLYTALPVLATNIKRDLLAAASGRPDAKPEGPDRPFTGSTAETQAVPIGPSGVGAVNGWRLPGFLVWLAKGRNYMIGNIPMTVNGDMVRRDNTVWKQ</sequence>
<dbReference type="EMBL" id="ONZQ02000001">
    <property type="protein sequence ID" value="SPN96822.1"/>
    <property type="molecule type" value="Genomic_DNA"/>
</dbReference>
<proteinExistence type="inferred from homology"/>